<proteinExistence type="predicted"/>
<protein>
    <recommendedName>
        <fullName evidence="5">Outer membrane protein beta-barrel domain-containing protein</fullName>
    </recommendedName>
</protein>
<feature type="compositionally biased region" description="Polar residues" evidence="1">
    <location>
        <begin position="41"/>
        <end position="52"/>
    </location>
</feature>
<evidence type="ECO:0000313" key="3">
    <source>
        <dbReference type="EMBL" id="QHI69527.1"/>
    </source>
</evidence>
<dbReference type="Gene3D" id="2.40.160.20">
    <property type="match status" value="1"/>
</dbReference>
<dbReference type="EMBL" id="CP047593">
    <property type="protein sequence ID" value="QHI69527.1"/>
    <property type="molecule type" value="Genomic_DNA"/>
</dbReference>
<evidence type="ECO:0008006" key="5">
    <source>
        <dbReference type="Google" id="ProtNLM"/>
    </source>
</evidence>
<dbReference type="Proteomes" id="UP000464954">
    <property type="component" value="Chromosome"/>
</dbReference>
<evidence type="ECO:0000256" key="1">
    <source>
        <dbReference type="SAM" id="MobiDB-lite"/>
    </source>
</evidence>
<feature type="chain" id="PRO_5027086373" description="Outer membrane protein beta-barrel domain-containing protein" evidence="2">
    <location>
        <begin position="19"/>
        <end position="323"/>
    </location>
</feature>
<evidence type="ECO:0000313" key="4">
    <source>
        <dbReference type="Proteomes" id="UP000464954"/>
    </source>
</evidence>
<dbReference type="RefSeq" id="WP_160628709.1">
    <property type="nucleotide sequence ID" value="NZ_CP047593.1"/>
</dbReference>
<keyword evidence="2" id="KW-0732">Signal</keyword>
<name>A0A6P1M6P5_9BACT</name>
<dbReference type="SUPFAM" id="SSF56935">
    <property type="entry name" value="Porins"/>
    <property type="match status" value="1"/>
</dbReference>
<feature type="signal peptide" evidence="2">
    <location>
        <begin position="1"/>
        <end position="18"/>
    </location>
</feature>
<feature type="region of interest" description="Disordered" evidence="1">
    <location>
        <begin position="41"/>
        <end position="65"/>
    </location>
</feature>
<dbReference type="AlphaFoldDB" id="A0A6P1M6P5"/>
<accession>A0A6P1M6P5</accession>
<keyword evidence="4" id="KW-1185">Reference proteome</keyword>
<organism evidence="3 4">
    <name type="scientific">Tichowtungia aerotolerans</name>
    <dbReference type="NCBI Taxonomy" id="2697043"/>
    <lineage>
        <taxon>Bacteria</taxon>
        <taxon>Pseudomonadati</taxon>
        <taxon>Kiritimatiellota</taxon>
        <taxon>Tichowtungiia</taxon>
        <taxon>Tichowtungiales</taxon>
        <taxon>Tichowtungiaceae</taxon>
        <taxon>Tichowtungia</taxon>
    </lineage>
</organism>
<sequence length="323" mass="35344">MKQAIALFVLCSAVSARAEVGVSAGASFNFKADFRNAARTQGSLSSPDTAGNRTYDDGYVRSDNIPGYPDQTRYYGYDTADGADISVPGELTLHSSQTIIDAQEASGEQSEGQPSIEIYWKENLTDNDRLNIGLRAAFRWQRIELDSASVSTTTTRTENHTYLYSSGALLTGSYDGYPTPTPGYPVIGDTPTTETVSYTVGESLVVFREIKADIFGFDLGPTLSFDLAEKLSFTASAGGTVAWIQSDFSYEQGAYSSGSDWDEDWLFGAYVSADLQYKLGERWGIFGGVAYVRLEDFEQEVDGMVSELQSDDSYTLRCGLFFE</sequence>
<evidence type="ECO:0000256" key="2">
    <source>
        <dbReference type="SAM" id="SignalP"/>
    </source>
</evidence>
<dbReference type="KEGG" id="taer:GT409_08680"/>
<gene>
    <name evidence="3" type="ORF">GT409_08680</name>
</gene>
<reference evidence="3 4" key="1">
    <citation type="submission" date="2020-01" db="EMBL/GenBank/DDBJ databases">
        <title>Ponticoccus aerotolerans gen. nov., sp. nov., an anaerobic bacterium and proposal of Ponticoccusceae fam. nov., Ponticoccusles ord. nov. and Ponticoccuse classis nov. in the phylum Kiritimatiellaeota.</title>
        <authorList>
            <person name="Zhou L.Y."/>
            <person name="Du Z.J."/>
        </authorList>
    </citation>
    <scope>NUCLEOTIDE SEQUENCE [LARGE SCALE GENOMIC DNA]</scope>
    <source>
        <strain evidence="3 4">S-5007</strain>
    </source>
</reference>